<organism evidence="1 2">
    <name type="scientific">Fasciolopsis buskii</name>
    <dbReference type="NCBI Taxonomy" id="27845"/>
    <lineage>
        <taxon>Eukaryota</taxon>
        <taxon>Metazoa</taxon>
        <taxon>Spiralia</taxon>
        <taxon>Lophotrochozoa</taxon>
        <taxon>Platyhelminthes</taxon>
        <taxon>Trematoda</taxon>
        <taxon>Digenea</taxon>
        <taxon>Plagiorchiida</taxon>
        <taxon>Echinostomata</taxon>
        <taxon>Echinostomatoidea</taxon>
        <taxon>Fasciolidae</taxon>
        <taxon>Fasciolopsis</taxon>
    </lineage>
</organism>
<dbReference type="AlphaFoldDB" id="A0A8E0RQT5"/>
<sequence>MHHDHPDLVRDAFWGTADFALSKINDGAEGDGEATTAHAGAGERDRFTGSLANLNLTDRRSSLAFWRSASISKPFLSTTNLDGRKISQL</sequence>
<reference evidence="1" key="1">
    <citation type="submission" date="2019-05" db="EMBL/GenBank/DDBJ databases">
        <title>Annotation for the trematode Fasciolopsis buski.</title>
        <authorList>
            <person name="Choi Y.-J."/>
        </authorList>
    </citation>
    <scope>NUCLEOTIDE SEQUENCE</scope>
    <source>
        <strain evidence="1">HT</strain>
        <tissue evidence="1">Whole worm</tissue>
    </source>
</reference>
<dbReference type="EMBL" id="LUCM01008494">
    <property type="protein sequence ID" value="KAA0188304.1"/>
    <property type="molecule type" value="Genomic_DNA"/>
</dbReference>
<keyword evidence="2" id="KW-1185">Reference proteome</keyword>
<evidence type="ECO:0000313" key="2">
    <source>
        <dbReference type="Proteomes" id="UP000728185"/>
    </source>
</evidence>
<proteinExistence type="predicted"/>
<evidence type="ECO:0000313" key="1">
    <source>
        <dbReference type="EMBL" id="KAA0188304.1"/>
    </source>
</evidence>
<accession>A0A8E0RQT5</accession>
<gene>
    <name evidence="1" type="ORF">FBUS_03139</name>
</gene>
<dbReference type="OrthoDB" id="201595at2759"/>
<name>A0A8E0RQT5_9TREM</name>
<protein>
    <submittedName>
        <fullName evidence="1">Uncharacterized protein</fullName>
    </submittedName>
</protein>
<comment type="caution">
    <text evidence="1">The sequence shown here is derived from an EMBL/GenBank/DDBJ whole genome shotgun (WGS) entry which is preliminary data.</text>
</comment>
<dbReference type="Proteomes" id="UP000728185">
    <property type="component" value="Unassembled WGS sequence"/>
</dbReference>